<name>A0A5D3KKU4_9BRAD</name>
<dbReference type="EMBL" id="VSSS01000041">
    <property type="protein sequence ID" value="TYL92006.1"/>
    <property type="molecule type" value="Genomic_DNA"/>
</dbReference>
<evidence type="ECO:0000313" key="2">
    <source>
        <dbReference type="Proteomes" id="UP000324758"/>
    </source>
</evidence>
<dbReference type="AlphaFoldDB" id="A0A5D3KKU4"/>
<gene>
    <name evidence="1" type="ORF">FXB40_26510</name>
</gene>
<accession>A0A5D3KKU4</accession>
<protein>
    <submittedName>
        <fullName evidence="1">Uncharacterized protein</fullName>
    </submittedName>
</protein>
<evidence type="ECO:0000313" key="1">
    <source>
        <dbReference type="EMBL" id="TYL92006.1"/>
    </source>
</evidence>
<reference evidence="1 2" key="1">
    <citation type="submission" date="2019-08" db="EMBL/GenBank/DDBJ databases">
        <title>Bradyrhizobium hipponensis sp. nov., a rhizobium isolated from a Lupinus angustifolius root nodule in Tunisia.</title>
        <authorList>
            <person name="Off K."/>
            <person name="Rejili M."/>
            <person name="Mars M."/>
            <person name="Brachmann A."/>
            <person name="Marin M."/>
        </authorList>
    </citation>
    <scope>NUCLEOTIDE SEQUENCE [LARGE SCALE GENOMIC DNA]</scope>
    <source>
        <strain evidence="1 2">CTAW71</strain>
    </source>
</reference>
<sequence length="83" mass="9427">MKVAKALISKANLERIALQDIRSFPGSEHVVSVEVEYEAHEPQGMDWKLCVIANDRGDLDRIQYAAKVTSDPLKRRYDLRLAS</sequence>
<proteinExistence type="predicted"/>
<organism evidence="1 2">
    <name type="scientific">Bradyrhizobium rifense</name>
    <dbReference type="NCBI Taxonomy" id="515499"/>
    <lineage>
        <taxon>Bacteria</taxon>
        <taxon>Pseudomonadati</taxon>
        <taxon>Pseudomonadota</taxon>
        <taxon>Alphaproteobacteria</taxon>
        <taxon>Hyphomicrobiales</taxon>
        <taxon>Nitrobacteraceae</taxon>
        <taxon>Bradyrhizobium</taxon>
    </lineage>
</organism>
<keyword evidence="2" id="KW-1185">Reference proteome</keyword>
<dbReference type="OrthoDB" id="8265401at2"/>
<dbReference type="Proteomes" id="UP000324758">
    <property type="component" value="Unassembled WGS sequence"/>
</dbReference>
<comment type="caution">
    <text evidence="1">The sequence shown here is derived from an EMBL/GenBank/DDBJ whole genome shotgun (WGS) entry which is preliminary data.</text>
</comment>